<dbReference type="AlphaFoldDB" id="A0A2N5XKL7"/>
<comment type="caution">
    <text evidence="3">The sequence shown here is derived from an EMBL/GenBank/DDBJ whole genome shotgun (WGS) entry which is preliminary data.</text>
</comment>
<dbReference type="Pfam" id="PF13827">
    <property type="entry name" value="DUF4189"/>
    <property type="match status" value="1"/>
</dbReference>
<gene>
    <name evidence="3" type="ORF">C0081_22450</name>
</gene>
<organism evidence="3 4">
    <name type="scientific">Cohaesibacter celericrescens</name>
    <dbReference type="NCBI Taxonomy" id="2067669"/>
    <lineage>
        <taxon>Bacteria</taxon>
        <taxon>Pseudomonadati</taxon>
        <taxon>Pseudomonadota</taxon>
        <taxon>Alphaproteobacteria</taxon>
        <taxon>Hyphomicrobiales</taxon>
        <taxon>Cohaesibacteraceae</taxon>
    </lineage>
</organism>
<evidence type="ECO:0000313" key="4">
    <source>
        <dbReference type="Proteomes" id="UP000234881"/>
    </source>
</evidence>
<proteinExistence type="predicted"/>
<dbReference type="Proteomes" id="UP000234881">
    <property type="component" value="Unassembled WGS sequence"/>
</dbReference>
<reference evidence="3 4" key="1">
    <citation type="submission" date="2018-01" db="EMBL/GenBank/DDBJ databases">
        <title>The draft genome sequence of Cohaesibacter sp. H1304.</title>
        <authorList>
            <person name="Wang N.-N."/>
            <person name="Du Z.-J."/>
        </authorList>
    </citation>
    <scope>NUCLEOTIDE SEQUENCE [LARGE SCALE GENOMIC DNA]</scope>
    <source>
        <strain evidence="3 4">H1304</strain>
    </source>
</reference>
<dbReference type="InterPro" id="IPR025240">
    <property type="entry name" value="DUF4189"/>
</dbReference>
<dbReference type="RefSeq" id="WP_101535959.1">
    <property type="nucleotide sequence ID" value="NZ_PKUQ01000055.1"/>
</dbReference>
<sequence length="103" mass="11581">MIYKIMIVLFASLFSLVSLADVASASEKSKRICAKRLNDKDVQKGFYAFALSADRAHCGWSWNKDSIKHAEYSSLKSCRKFKGADCKIIHSGCNPTRTNKCNR</sequence>
<keyword evidence="4" id="KW-1185">Reference proteome</keyword>
<keyword evidence="1" id="KW-0732">Signal</keyword>
<evidence type="ECO:0000256" key="1">
    <source>
        <dbReference type="SAM" id="SignalP"/>
    </source>
</evidence>
<name>A0A2N5XKL7_9HYPH</name>
<dbReference type="EMBL" id="PKUQ01000055">
    <property type="protein sequence ID" value="PLW75059.1"/>
    <property type="molecule type" value="Genomic_DNA"/>
</dbReference>
<feature type="domain" description="DUF4189" evidence="2">
    <location>
        <begin position="47"/>
        <end position="91"/>
    </location>
</feature>
<protein>
    <recommendedName>
        <fullName evidence="2">DUF4189 domain-containing protein</fullName>
    </recommendedName>
</protein>
<feature type="chain" id="PRO_5015002046" description="DUF4189 domain-containing protein" evidence="1">
    <location>
        <begin position="21"/>
        <end position="103"/>
    </location>
</feature>
<dbReference type="OrthoDB" id="8265599at2"/>
<feature type="signal peptide" evidence="1">
    <location>
        <begin position="1"/>
        <end position="20"/>
    </location>
</feature>
<evidence type="ECO:0000313" key="3">
    <source>
        <dbReference type="EMBL" id="PLW75059.1"/>
    </source>
</evidence>
<accession>A0A2N5XKL7</accession>
<evidence type="ECO:0000259" key="2">
    <source>
        <dbReference type="Pfam" id="PF13827"/>
    </source>
</evidence>